<gene>
    <name evidence="1" type="ORF">GCM10009864_79900</name>
</gene>
<dbReference type="EMBL" id="BAAARK010000065">
    <property type="protein sequence ID" value="GAA2693193.1"/>
    <property type="molecule type" value="Genomic_DNA"/>
</dbReference>
<evidence type="ECO:0000313" key="1">
    <source>
        <dbReference type="EMBL" id="GAA2693193.1"/>
    </source>
</evidence>
<comment type="caution">
    <text evidence="1">The sequence shown here is derived from an EMBL/GenBank/DDBJ whole genome shotgun (WGS) entry which is preliminary data.</text>
</comment>
<dbReference type="Proteomes" id="UP001500994">
    <property type="component" value="Unassembled WGS sequence"/>
</dbReference>
<keyword evidence="2" id="KW-1185">Reference proteome</keyword>
<dbReference type="Gene3D" id="3.40.50.300">
    <property type="entry name" value="P-loop containing nucleotide triphosphate hydrolases"/>
    <property type="match status" value="1"/>
</dbReference>
<protein>
    <recommendedName>
        <fullName evidence="3">ATP-binding protein</fullName>
    </recommendedName>
</protein>
<dbReference type="SUPFAM" id="SSF52540">
    <property type="entry name" value="P-loop containing nucleoside triphosphate hydrolases"/>
    <property type="match status" value="1"/>
</dbReference>
<dbReference type="RefSeq" id="WP_344584854.1">
    <property type="nucleotide sequence ID" value="NZ_BAAARK010000065.1"/>
</dbReference>
<organism evidence="1 2">
    <name type="scientific">Streptomyces lunalinharesii</name>
    <dbReference type="NCBI Taxonomy" id="333384"/>
    <lineage>
        <taxon>Bacteria</taxon>
        <taxon>Bacillati</taxon>
        <taxon>Actinomycetota</taxon>
        <taxon>Actinomycetes</taxon>
        <taxon>Kitasatosporales</taxon>
        <taxon>Streptomycetaceae</taxon>
        <taxon>Streptomyces</taxon>
    </lineage>
</organism>
<sequence length="184" mass="20888">MIIWINGPFGGGKTTLAAQFHQHLDGAITTDPEEVGFLLRKSIGDHPDRQKDFQDYPMWRELVARVCTELDRFTHGGPVIAPMTLLRREYADDIFDALHKDGIEVRHLLVHGDSDTIRARIESSMEFPGDEERSEKVRAFRRCRLANYEQAYATWLGERADVIDTTALSPDQVAAQALTLLRLP</sequence>
<accession>A0ABN3T499</accession>
<reference evidence="1 2" key="1">
    <citation type="journal article" date="2019" name="Int. J. Syst. Evol. Microbiol.">
        <title>The Global Catalogue of Microorganisms (GCM) 10K type strain sequencing project: providing services to taxonomists for standard genome sequencing and annotation.</title>
        <authorList>
            <consortium name="The Broad Institute Genomics Platform"/>
            <consortium name="The Broad Institute Genome Sequencing Center for Infectious Disease"/>
            <person name="Wu L."/>
            <person name="Ma J."/>
        </authorList>
    </citation>
    <scope>NUCLEOTIDE SEQUENCE [LARGE SCALE GENOMIC DNA]</scope>
    <source>
        <strain evidence="1 2">JCM 16374</strain>
    </source>
</reference>
<evidence type="ECO:0000313" key="2">
    <source>
        <dbReference type="Proteomes" id="UP001500994"/>
    </source>
</evidence>
<proteinExistence type="predicted"/>
<dbReference type="Pfam" id="PF13671">
    <property type="entry name" value="AAA_33"/>
    <property type="match status" value="1"/>
</dbReference>
<name>A0ABN3T499_9ACTN</name>
<evidence type="ECO:0008006" key="3">
    <source>
        <dbReference type="Google" id="ProtNLM"/>
    </source>
</evidence>
<dbReference type="InterPro" id="IPR027417">
    <property type="entry name" value="P-loop_NTPase"/>
</dbReference>